<comment type="caution">
    <text evidence="1">The sequence shown here is derived from an EMBL/GenBank/DDBJ whole genome shotgun (WGS) entry which is preliminary data.</text>
</comment>
<evidence type="ECO:0008006" key="3">
    <source>
        <dbReference type="Google" id="ProtNLM"/>
    </source>
</evidence>
<sequence length="179" mass="19830">MAKAPSPSLDNTFKDLAIAIELVYDNIGLALAALKADAESAEYAACTFTLGGKPVLYRSSKITPKKIGQFVTLWKRNSKGITEPFSSSDPFDFIIISARSGSNFGQFIFPKSVLLEKGIVSSATREGKRGIRVYPPWDKPTSRQAEKTQQWQVFYFLEIKEDGTTDLERASELITLLIV</sequence>
<gene>
    <name evidence="1" type="ORF">CLV94_3035</name>
</gene>
<name>A0A495LZH1_9FLAO</name>
<evidence type="ECO:0000313" key="2">
    <source>
        <dbReference type="Proteomes" id="UP000277579"/>
    </source>
</evidence>
<dbReference type="InterPro" id="IPR011235">
    <property type="entry name" value="MepB-like"/>
</dbReference>
<keyword evidence="2" id="KW-1185">Reference proteome</keyword>
<organism evidence="1 2">
    <name type="scientific">Flavobacterium endophyticum</name>
    <dbReference type="NCBI Taxonomy" id="1540163"/>
    <lineage>
        <taxon>Bacteria</taxon>
        <taxon>Pseudomonadati</taxon>
        <taxon>Bacteroidota</taxon>
        <taxon>Flavobacteriia</taxon>
        <taxon>Flavobacteriales</taxon>
        <taxon>Flavobacteriaceae</taxon>
        <taxon>Flavobacterium</taxon>
    </lineage>
</organism>
<dbReference type="Pfam" id="PF08877">
    <property type="entry name" value="MepB-like"/>
    <property type="match status" value="1"/>
</dbReference>
<protein>
    <recommendedName>
        <fullName evidence="3">MepB protein</fullName>
    </recommendedName>
</protein>
<dbReference type="Proteomes" id="UP000277579">
    <property type="component" value="Unassembled WGS sequence"/>
</dbReference>
<dbReference type="OrthoDB" id="4954833at2"/>
<dbReference type="RefSeq" id="WP_121377318.1">
    <property type="nucleotide sequence ID" value="NZ_RBLC01000005.1"/>
</dbReference>
<reference evidence="1 2" key="1">
    <citation type="submission" date="2018-10" db="EMBL/GenBank/DDBJ databases">
        <title>Genomic Encyclopedia of Archaeal and Bacterial Type Strains, Phase II (KMG-II): from individual species to whole genera.</title>
        <authorList>
            <person name="Goeker M."/>
        </authorList>
    </citation>
    <scope>NUCLEOTIDE SEQUENCE [LARGE SCALE GENOMIC DNA]</scope>
    <source>
        <strain evidence="1 2">DSM 29537</strain>
    </source>
</reference>
<dbReference type="Gene3D" id="3.40.1350.140">
    <property type="entry name" value="MepB-like"/>
    <property type="match status" value="1"/>
</dbReference>
<proteinExistence type="predicted"/>
<dbReference type="EMBL" id="RBLC01000005">
    <property type="protein sequence ID" value="RKS19084.1"/>
    <property type="molecule type" value="Genomic_DNA"/>
</dbReference>
<evidence type="ECO:0000313" key="1">
    <source>
        <dbReference type="EMBL" id="RKS19084.1"/>
    </source>
</evidence>
<accession>A0A495LZH1</accession>
<dbReference type="InterPro" id="IPR038231">
    <property type="entry name" value="MepB-like_sf"/>
</dbReference>
<dbReference type="AlphaFoldDB" id="A0A495LZH1"/>
<dbReference type="PIRSF" id="PIRSF032285">
    <property type="entry name" value="UCP032285"/>
    <property type="match status" value="1"/>
</dbReference>